<dbReference type="PANTHER" id="PTHR30012:SF0">
    <property type="entry name" value="TYPE II SECRETION SYSTEM PROTEIN F-RELATED"/>
    <property type="match status" value="1"/>
</dbReference>
<evidence type="ECO:0000256" key="5">
    <source>
        <dbReference type="ARBA" id="ARBA00022989"/>
    </source>
</evidence>
<dbReference type="InterPro" id="IPR042094">
    <property type="entry name" value="T2SS_GspF_sf"/>
</dbReference>
<gene>
    <name evidence="9" type="primary">epsF_1</name>
    <name evidence="9" type="ORF">FILTAD_02653</name>
</gene>
<feature type="transmembrane region" description="Helical" evidence="7">
    <location>
        <begin position="172"/>
        <end position="191"/>
    </location>
</feature>
<accession>A0A3P5XCJ8</accession>
<dbReference type="InterPro" id="IPR003004">
    <property type="entry name" value="GspF/PilC"/>
</dbReference>
<keyword evidence="10" id="KW-1185">Reference proteome</keyword>
<name>A0A3P5XCJ8_9BACL</name>
<dbReference type="Gene3D" id="1.20.81.30">
    <property type="entry name" value="Type II secretion system (T2SS), domain F"/>
    <property type="match status" value="2"/>
</dbReference>
<dbReference type="Pfam" id="PF00482">
    <property type="entry name" value="T2SSF"/>
    <property type="match status" value="2"/>
</dbReference>
<reference evidence="9 10" key="1">
    <citation type="submission" date="2018-11" db="EMBL/GenBank/DDBJ databases">
        <authorList>
            <person name="Criscuolo A."/>
        </authorList>
    </citation>
    <scope>NUCLEOTIDE SEQUENCE [LARGE SCALE GENOMIC DNA]</scope>
    <source>
        <strain evidence="9">ATB-66</strain>
    </source>
</reference>
<dbReference type="RefSeq" id="WP_124071462.1">
    <property type="nucleotide sequence ID" value="NZ_CBCRXF010000002.1"/>
</dbReference>
<comment type="subcellular location">
    <subcellularLocation>
        <location evidence="1">Cell membrane</location>
        <topology evidence="1">Multi-pass membrane protein</topology>
    </subcellularLocation>
</comment>
<dbReference type="NCBIfam" id="NF041012">
    <property type="entry name" value="T4P_ComGB"/>
    <property type="match status" value="1"/>
</dbReference>
<evidence type="ECO:0000313" key="9">
    <source>
        <dbReference type="EMBL" id="VDC32425.1"/>
    </source>
</evidence>
<evidence type="ECO:0000256" key="2">
    <source>
        <dbReference type="ARBA" id="ARBA00005745"/>
    </source>
</evidence>
<proteinExistence type="inferred from homology"/>
<comment type="similarity">
    <text evidence="2">Belongs to the GSP F family.</text>
</comment>
<dbReference type="InterPro" id="IPR018076">
    <property type="entry name" value="T2SS_GspF_dom"/>
</dbReference>
<dbReference type="AlphaFoldDB" id="A0A3P5XCJ8"/>
<evidence type="ECO:0000259" key="8">
    <source>
        <dbReference type="Pfam" id="PF00482"/>
    </source>
</evidence>
<dbReference type="Proteomes" id="UP000270468">
    <property type="component" value="Unassembled WGS sequence"/>
</dbReference>
<keyword evidence="3" id="KW-1003">Cell membrane</keyword>
<feature type="domain" description="Type II secretion system protein GspF" evidence="8">
    <location>
        <begin position="22"/>
        <end position="142"/>
    </location>
</feature>
<feature type="transmembrane region" description="Helical" evidence="7">
    <location>
        <begin position="118"/>
        <end position="136"/>
    </location>
</feature>
<evidence type="ECO:0000256" key="3">
    <source>
        <dbReference type="ARBA" id="ARBA00022475"/>
    </source>
</evidence>
<dbReference type="PANTHER" id="PTHR30012">
    <property type="entry name" value="GENERAL SECRETION PATHWAY PROTEIN"/>
    <property type="match status" value="1"/>
</dbReference>
<feature type="transmembrane region" description="Helical" evidence="7">
    <location>
        <begin position="324"/>
        <end position="345"/>
    </location>
</feature>
<evidence type="ECO:0000256" key="6">
    <source>
        <dbReference type="ARBA" id="ARBA00023136"/>
    </source>
</evidence>
<evidence type="ECO:0000256" key="7">
    <source>
        <dbReference type="SAM" id="Phobius"/>
    </source>
</evidence>
<evidence type="ECO:0000256" key="4">
    <source>
        <dbReference type="ARBA" id="ARBA00022692"/>
    </source>
</evidence>
<sequence>MDKTIKNFSFRKGIVLDNRPAFLERLSVLLMEGYTFNDGLNLLLPYHCKEYTDVLTLIDNDFKEGQDVTHILKRLGFTTSALLPVAIAEMDGRLAHALRGMAERLKSAEEKKKKFKNLLAYPAVLFVFIAALLFAFRKFFLPNMEALALSRQGQSNGFVSSLPQIVSKIPDVIVGVILIMLLITTGCYVAFRKMEPAKKIRFLLSLPIIGVFFSEYKTRVFSGELGSLLHSGLSMQDALDILNNQELDPILGEMAKNVRELVVYGEPFHMAVQMTDGLLAQMSAFAKHGADSGYLPKELTLYSEQLDETIDRQLSKGLALLQPILFSLIAICILAAYLALLLPVYGMMDNF</sequence>
<protein>
    <submittedName>
        <fullName evidence="9">Type II secretion system protein F</fullName>
    </submittedName>
</protein>
<keyword evidence="5 7" id="KW-1133">Transmembrane helix</keyword>
<evidence type="ECO:0000256" key="1">
    <source>
        <dbReference type="ARBA" id="ARBA00004651"/>
    </source>
</evidence>
<dbReference type="OrthoDB" id="1638902at2"/>
<dbReference type="GO" id="GO:0005886">
    <property type="term" value="C:plasma membrane"/>
    <property type="evidence" value="ECO:0007669"/>
    <property type="project" value="UniProtKB-SubCell"/>
</dbReference>
<feature type="domain" description="Type II secretion system protein GspF" evidence="8">
    <location>
        <begin position="221"/>
        <end position="343"/>
    </location>
</feature>
<keyword evidence="4 7" id="KW-0812">Transmembrane</keyword>
<organism evidence="9 10">
    <name type="scientific">Filibacter tadaridae</name>
    <dbReference type="NCBI Taxonomy" id="2483811"/>
    <lineage>
        <taxon>Bacteria</taxon>
        <taxon>Bacillati</taxon>
        <taxon>Bacillota</taxon>
        <taxon>Bacilli</taxon>
        <taxon>Bacillales</taxon>
        <taxon>Caryophanaceae</taxon>
        <taxon>Filibacter</taxon>
    </lineage>
</organism>
<dbReference type="InterPro" id="IPR047692">
    <property type="entry name" value="T4P_ComGB"/>
</dbReference>
<keyword evidence="6 7" id="KW-0472">Membrane</keyword>
<evidence type="ECO:0000313" key="10">
    <source>
        <dbReference type="Proteomes" id="UP000270468"/>
    </source>
</evidence>
<dbReference type="EMBL" id="UXAV01000044">
    <property type="protein sequence ID" value="VDC32425.1"/>
    <property type="molecule type" value="Genomic_DNA"/>
</dbReference>